<dbReference type="InterPro" id="IPR021136">
    <property type="entry name" value="Flagellar_hook_control-like_C"/>
</dbReference>
<dbReference type="EMBL" id="BAAAEW010000023">
    <property type="protein sequence ID" value="GAA0756934.1"/>
    <property type="molecule type" value="Genomic_DNA"/>
</dbReference>
<dbReference type="InterPro" id="IPR038610">
    <property type="entry name" value="FliK-like_C_sf"/>
</dbReference>
<evidence type="ECO:0000259" key="2">
    <source>
        <dbReference type="Pfam" id="PF02120"/>
    </source>
</evidence>
<accession>A0ABN1K741</accession>
<evidence type="ECO:0000256" key="1">
    <source>
        <dbReference type="SAM" id="MobiDB-lite"/>
    </source>
</evidence>
<feature type="domain" description="Flagellar hook-length control protein-like C-terminal" evidence="2">
    <location>
        <begin position="257"/>
        <end position="337"/>
    </location>
</feature>
<feature type="compositionally biased region" description="Low complexity" evidence="1">
    <location>
        <begin position="334"/>
        <end position="345"/>
    </location>
</feature>
<feature type="region of interest" description="Disordered" evidence="1">
    <location>
        <begin position="1"/>
        <end position="150"/>
    </location>
</feature>
<dbReference type="Proteomes" id="UP001500279">
    <property type="component" value="Unassembled WGS sequence"/>
</dbReference>
<dbReference type="CDD" id="cd17470">
    <property type="entry name" value="T3SS_Flik_C"/>
    <property type="match status" value="1"/>
</dbReference>
<keyword evidence="4" id="KW-1185">Reference proteome</keyword>
<proteinExistence type="predicted"/>
<name>A0ABN1K741_9BURK</name>
<sequence length="388" mass="39048">MPLDTPLEPVAPVKPVSSRVAQRAPQRQDAGSHGSFADMLRGQGAKSLKAAPDTDQAPTTDSAPKADRKSDADQAEASGDTEAADKGDAKDETADAPKKTALSAEDLPAQPSTLQLVAKREDLGGASRGLDALKGRGHAGGAGARRAGELKDAGGIAATGDAATADGFRSSLLAARQASGDSPADAASMSLAAAPVAERASERESDGSLPSLAGMADLAASRPATDASAELQAAPAQAQLPTPPDSPLFPQALGVQLSTWMDEGVSHAKLELNPADLGPIEVRIAVHEGSTRIELNADVASTRSALSEALPQLAEQLGDVGLSLAGGSVSDQTSQGQRQGDSGAQQAGGGRAFGMGGRGNSGDEALDNATMSPARTAVNRRGLLDMYA</sequence>
<reference evidence="3 4" key="1">
    <citation type="journal article" date="2019" name="Int. J. Syst. Evol. Microbiol.">
        <title>The Global Catalogue of Microorganisms (GCM) 10K type strain sequencing project: providing services to taxonomists for standard genome sequencing and annotation.</title>
        <authorList>
            <consortium name="The Broad Institute Genomics Platform"/>
            <consortium name="The Broad Institute Genome Sequencing Center for Infectious Disease"/>
            <person name="Wu L."/>
            <person name="Ma J."/>
        </authorList>
    </citation>
    <scope>NUCLEOTIDE SEQUENCE [LARGE SCALE GENOMIC DNA]</scope>
    <source>
        <strain evidence="3 4">JCM 15503</strain>
    </source>
</reference>
<dbReference type="PANTHER" id="PTHR37533">
    <property type="entry name" value="FLAGELLAR HOOK-LENGTH CONTROL PROTEIN"/>
    <property type="match status" value="1"/>
</dbReference>
<keyword evidence="3" id="KW-0966">Cell projection</keyword>
<dbReference type="PANTHER" id="PTHR37533:SF2">
    <property type="entry name" value="FLAGELLAR HOOK-LENGTH CONTROL PROTEIN"/>
    <property type="match status" value="1"/>
</dbReference>
<gene>
    <name evidence="3" type="ORF">GCM10009107_35980</name>
</gene>
<feature type="compositionally biased region" description="Gly residues" evidence="1">
    <location>
        <begin position="346"/>
        <end position="360"/>
    </location>
</feature>
<dbReference type="RefSeq" id="WP_231011863.1">
    <property type="nucleotide sequence ID" value="NZ_BAAAEW010000023.1"/>
</dbReference>
<comment type="caution">
    <text evidence="3">The sequence shown here is derived from an EMBL/GenBank/DDBJ whole genome shotgun (WGS) entry which is preliminary data.</text>
</comment>
<dbReference type="InterPro" id="IPR052563">
    <property type="entry name" value="FliK"/>
</dbReference>
<feature type="compositionally biased region" description="Low complexity" evidence="1">
    <location>
        <begin position="231"/>
        <end position="240"/>
    </location>
</feature>
<feature type="region of interest" description="Disordered" evidence="1">
    <location>
        <begin position="325"/>
        <end position="373"/>
    </location>
</feature>
<protein>
    <submittedName>
        <fullName evidence="3">Flagellar hook-length control protein FliK</fullName>
    </submittedName>
</protein>
<dbReference type="Gene3D" id="3.30.750.140">
    <property type="match status" value="1"/>
</dbReference>
<evidence type="ECO:0000313" key="3">
    <source>
        <dbReference type="EMBL" id="GAA0756934.1"/>
    </source>
</evidence>
<feature type="region of interest" description="Disordered" evidence="1">
    <location>
        <begin position="219"/>
        <end position="244"/>
    </location>
</feature>
<keyword evidence="3" id="KW-0282">Flagellum</keyword>
<organism evidence="3 4">
    <name type="scientific">Ideonella azotifigens</name>
    <dbReference type="NCBI Taxonomy" id="513160"/>
    <lineage>
        <taxon>Bacteria</taxon>
        <taxon>Pseudomonadati</taxon>
        <taxon>Pseudomonadota</taxon>
        <taxon>Betaproteobacteria</taxon>
        <taxon>Burkholderiales</taxon>
        <taxon>Sphaerotilaceae</taxon>
        <taxon>Ideonella</taxon>
    </lineage>
</organism>
<evidence type="ECO:0000313" key="4">
    <source>
        <dbReference type="Proteomes" id="UP001500279"/>
    </source>
</evidence>
<keyword evidence="3" id="KW-0969">Cilium</keyword>
<feature type="compositionally biased region" description="Basic and acidic residues" evidence="1">
    <location>
        <begin position="83"/>
        <end position="98"/>
    </location>
</feature>
<dbReference type="Pfam" id="PF02120">
    <property type="entry name" value="Flg_hook"/>
    <property type="match status" value="1"/>
</dbReference>